<dbReference type="InParanoid" id="A0A1C7MWE9"/>
<protein>
    <submittedName>
        <fullName evidence="1">Uncharacterized protein</fullName>
    </submittedName>
</protein>
<accession>A0A1C7MWE9</accession>
<proteinExistence type="predicted"/>
<organism evidence="1 2">
    <name type="scientific">Choanephora cucurbitarum</name>
    <dbReference type="NCBI Taxonomy" id="101091"/>
    <lineage>
        <taxon>Eukaryota</taxon>
        <taxon>Fungi</taxon>
        <taxon>Fungi incertae sedis</taxon>
        <taxon>Mucoromycota</taxon>
        <taxon>Mucoromycotina</taxon>
        <taxon>Mucoromycetes</taxon>
        <taxon>Mucorales</taxon>
        <taxon>Mucorineae</taxon>
        <taxon>Choanephoraceae</taxon>
        <taxon>Choanephoroideae</taxon>
        <taxon>Choanephora</taxon>
    </lineage>
</organism>
<keyword evidence="2" id="KW-1185">Reference proteome</keyword>
<dbReference type="Proteomes" id="UP000093000">
    <property type="component" value="Unassembled WGS sequence"/>
</dbReference>
<gene>
    <name evidence="1" type="ORF">A0J61_10816</name>
</gene>
<evidence type="ECO:0000313" key="2">
    <source>
        <dbReference type="Proteomes" id="UP000093000"/>
    </source>
</evidence>
<reference evidence="1 2" key="1">
    <citation type="submission" date="2016-03" db="EMBL/GenBank/DDBJ databases">
        <title>Choanephora cucurbitarum.</title>
        <authorList>
            <person name="Min B."/>
            <person name="Park H."/>
            <person name="Park J.-H."/>
            <person name="Shin H.-D."/>
            <person name="Choi I.-G."/>
        </authorList>
    </citation>
    <scope>NUCLEOTIDE SEQUENCE [LARGE SCALE GENOMIC DNA]</scope>
    <source>
        <strain evidence="1 2">KUS-F28377</strain>
    </source>
</reference>
<comment type="caution">
    <text evidence="1">The sequence shown here is derived from an EMBL/GenBank/DDBJ whole genome shotgun (WGS) entry which is preliminary data.</text>
</comment>
<dbReference type="EMBL" id="LUGH01001416">
    <property type="protein sequence ID" value="OBZ81137.1"/>
    <property type="molecule type" value="Genomic_DNA"/>
</dbReference>
<evidence type="ECO:0000313" key="1">
    <source>
        <dbReference type="EMBL" id="OBZ81137.1"/>
    </source>
</evidence>
<name>A0A1C7MWE9_9FUNG</name>
<dbReference type="AlphaFoldDB" id="A0A1C7MWE9"/>
<sequence length="97" mass="10419">MHMYAHRRAVSYDVHELDIKQMSNIGHPSACLFATIKSLYVMFTLCTYDLLCWRDLIPSPASGTALATISPAIVGTAAATSALIASAKSTIVQALYA</sequence>